<keyword evidence="2" id="KW-1185">Reference proteome</keyword>
<proteinExistence type="predicted"/>
<dbReference type="AlphaFoldDB" id="A0AAN9Q6X8"/>
<accession>A0AAN9Q6X8</accession>
<dbReference type="EMBL" id="JAYMYQ010000006">
    <property type="protein sequence ID" value="KAK7323749.1"/>
    <property type="molecule type" value="Genomic_DNA"/>
</dbReference>
<gene>
    <name evidence="1" type="ORF">VNO77_27240</name>
</gene>
<comment type="caution">
    <text evidence="1">The sequence shown here is derived from an EMBL/GenBank/DDBJ whole genome shotgun (WGS) entry which is preliminary data.</text>
</comment>
<dbReference type="Proteomes" id="UP001367508">
    <property type="component" value="Unassembled WGS sequence"/>
</dbReference>
<sequence>MNSHGKRKWVTEFDARAVKFINPSQQQRSCTSDRLSSSPQHGESRFVWMRDAGLRSMVDIVKRSGSQAKTSTHRFCIQSSNHSNTSVPPIDLDHNLYSLRGYASKPSAASSNHSLAINRNVL</sequence>
<organism evidence="1 2">
    <name type="scientific">Canavalia gladiata</name>
    <name type="common">Sword bean</name>
    <name type="synonym">Dolichos gladiatus</name>
    <dbReference type="NCBI Taxonomy" id="3824"/>
    <lineage>
        <taxon>Eukaryota</taxon>
        <taxon>Viridiplantae</taxon>
        <taxon>Streptophyta</taxon>
        <taxon>Embryophyta</taxon>
        <taxon>Tracheophyta</taxon>
        <taxon>Spermatophyta</taxon>
        <taxon>Magnoliopsida</taxon>
        <taxon>eudicotyledons</taxon>
        <taxon>Gunneridae</taxon>
        <taxon>Pentapetalae</taxon>
        <taxon>rosids</taxon>
        <taxon>fabids</taxon>
        <taxon>Fabales</taxon>
        <taxon>Fabaceae</taxon>
        <taxon>Papilionoideae</taxon>
        <taxon>50 kb inversion clade</taxon>
        <taxon>NPAAA clade</taxon>
        <taxon>indigoferoid/millettioid clade</taxon>
        <taxon>Phaseoleae</taxon>
        <taxon>Canavalia</taxon>
    </lineage>
</organism>
<protein>
    <submittedName>
        <fullName evidence="1">Uncharacterized protein</fullName>
    </submittedName>
</protein>
<evidence type="ECO:0000313" key="2">
    <source>
        <dbReference type="Proteomes" id="UP001367508"/>
    </source>
</evidence>
<reference evidence="1 2" key="1">
    <citation type="submission" date="2024-01" db="EMBL/GenBank/DDBJ databases">
        <title>The genomes of 5 underutilized Papilionoideae crops provide insights into root nodulation and disease resistanc.</title>
        <authorList>
            <person name="Jiang F."/>
        </authorList>
    </citation>
    <scope>NUCLEOTIDE SEQUENCE [LARGE SCALE GENOMIC DNA]</scope>
    <source>
        <strain evidence="1">LVBAO_FW01</strain>
        <tissue evidence="1">Leaves</tissue>
    </source>
</reference>
<name>A0AAN9Q6X8_CANGL</name>
<evidence type="ECO:0000313" key="1">
    <source>
        <dbReference type="EMBL" id="KAK7323749.1"/>
    </source>
</evidence>